<evidence type="ECO:0000313" key="1">
    <source>
        <dbReference type="EMBL" id="RCW83858.1"/>
    </source>
</evidence>
<dbReference type="OrthoDB" id="6713140at2"/>
<proteinExistence type="predicted"/>
<keyword evidence="2" id="KW-1185">Reference proteome</keyword>
<dbReference type="EMBL" id="QPJL01000009">
    <property type="protein sequence ID" value="RCW83858.1"/>
    <property type="molecule type" value="Genomic_DNA"/>
</dbReference>
<dbReference type="AlphaFoldDB" id="A0A368YWB2"/>
<dbReference type="Proteomes" id="UP000253345">
    <property type="component" value="Unassembled WGS sequence"/>
</dbReference>
<evidence type="ECO:0008006" key="3">
    <source>
        <dbReference type="Google" id="ProtNLM"/>
    </source>
</evidence>
<protein>
    <recommendedName>
        <fullName evidence="3">Capsular polysaccharide biosynthesis protein</fullName>
    </recommendedName>
</protein>
<gene>
    <name evidence="1" type="ORF">DFP89_10939</name>
</gene>
<dbReference type="RefSeq" id="WP_114349331.1">
    <property type="nucleotide sequence ID" value="NZ_QPJL01000009.1"/>
</dbReference>
<organism evidence="1 2">
    <name type="scientific">Paracoccus lutimaris</name>
    <dbReference type="NCBI Taxonomy" id="1490030"/>
    <lineage>
        <taxon>Bacteria</taxon>
        <taxon>Pseudomonadati</taxon>
        <taxon>Pseudomonadota</taxon>
        <taxon>Alphaproteobacteria</taxon>
        <taxon>Rhodobacterales</taxon>
        <taxon>Paracoccaceae</taxon>
        <taxon>Paracoccus</taxon>
    </lineage>
</organism>
<evidence type="ECO:0000313" key="2">
    <source>
        <dbReference type="Proteomes" id="UP000253345"/>
    </source>
</evidence>
<comment type="caution">
    <text evidence="1">The sequence shown here is derived from an EMBL/GenBank/DDBJ whole genome shotgun (WGS) entry which is preliminary data.</text>
</comment>
<accession>A0A368YWB2</accession>
<sequence length="300" mass="33905">MSHAPTLRIYLDGTMLETSRAGTFNFMNVLRHAVQGAGWHIEFHQTSPEARHLAPRLDGYALYHMEPPTHDRALTFRRAYHYPFWQIEPVPQRWRFHVARSRFDPQGVDPDEARDFADRLRERVLPGRAPRRDGPVLVPLQGHIRRCRSFQTMSPVEMLTLTAATGRPVTATLHPGEHYDAADLQALENLAARHPNLTIGGNTAMLLRDCAFVVTQNSAVAFDGYLLGKPAVLFAQIDFHHIGLNVADLGAERALALAETRQSEFAAYLYWFLQQQSVNASRPDAGERILAQMRRGGWPI</sequence>
<name>A0A368YWB2_9RHOB</name>
<reference evidence="1 2" key="1">
    <citation type="submission" date="2018-07" db="EMBL/GenBank/DDBJ databases">
        <title>Genomic Encyclopedia of Type Strains, Phase III (KMG-III): the genomes of soil and plant-associated and newly described type strains.</title>
        <authorList>
            <person name="Whitman W."/>
        </authorList>
    </citation>
    <scope>NUCLEOTIDE SEQUENCE [LARGE SCALE GENOMIC DNA]</scope>
    <source>
        <strain evidence="1 2">CECT 8525</strain>
    </source>
</reference>